<name>A0A7J7MPB8_9MAGN</name>
<proteinExistence type="predicted"/>
<dbReference type="EMBL" id="JACGCM010001301">
    <property type="protein sequence ID" value="KAF6156733.1"/>
    <property type="molecule type" value="Genomic_DNA"/>
</dbReference>
<evidence type="ECO:0000313" key="1">
    <source>
        <dbReference type="EMBL" id="KAF6156733.1"/>
    </source>
</evidence>
<dbReference type="OrthoDB" id="1645289at2759"/>
<reference evidence="1 2" key="1">
    <citation type="journal article" date="2020" name="IScience">
        <title>Genome Sequencing of the Endangered Kingdonia uniflora (Circaeasteraceae, Ranunculales) Reveals Potential Mechanisms of Evolutionary Specialization.</title>
        <authorList>
            <person name="Sun Y."/>
            <person name="Deng T."/>
            <person name="Zhang A."/>
            <person name="Moore M.J."/>
            <person name="Landis J.B."/>
            <person name="Lin N."/>
            <person name="Zhang H."/>
            <person name="Zhang X."/>
            <person name="Huang J."/>
            <person name="Zhang X."/>
            <person name="Sun H."/>
            <person name="Wang H."/>
        </authorList>
    </citation>
    <scope>NUCLEOTIDE SEQUENCE [LARGE SCALE GENOMIC DNA]</scope>
    <source>
        <strain evidence="1">TB1705</strain>
        <tissue evidence="1">Leaf</tissue>
    </source>
</reference>
<dbReference type="Proteomes" id="UP000541444">
    <property type="component" value="Unassembled WGS sequence"/>
</dbReference>
<comment type="caution">
    <text evidence="1">The sequence shown here is derived from an EMBL/GenBank/DDBJ whole genome shotgun (WGS) entry which is preliminary data.</text>
</comment>
<sequence length="123" mass="14379">MIQNQLTNIETLTNSNYSHQKNVIKKKFESSVKGRQYSNLSQLLLLKYDNSGNVRSHVYVCFESNLVDVPSNSWWLDFGATVYILNYPQGFISRRPTRPEEQVFSGDARRLFIEFIGIFFTWS</sequence>
<accession>A0A7J7MPB8</accession>
<organism evidence="1 2">
    <name type="scientific">Kingdonia uniflora</name>
    <dbReference type="NCBI Taxonomy" id="39325"/>
    <lineage>
        <taxon>Eukaryota</taxon>
        <taxon>Viridiplantae</taxon>
        <taxon>Streptophyta</taxon>
        <taxon>Embryophyta</taxon>
        <taxon>Tracheophyta</taxon>
        <taxon>Spermatophyta</taxon>
        <taxon>Magnoliopsida</taxon>
        <taxon>Ranunculales</taxon>
        <taxon>Circaeasteraceae</taxon>
        <taxon>Kingdonia</taxon>
    </lineage>
</organism>
<keyword evidence="2" id="KW-1185">Reference proteome</keyword>
<dbReference type="AlphaFoldDB" id="A0A7J7MPB8"/>
<protein>
    <submittedName>
        <fullName evidence="1">Uncharacterized protein</fullName>
    </submittedName>
</protein>
<gene>
    <name evidence="1" type="ORF">GIB67_033202</name>
</gene>
<evidence type="ECO:0000313" key="2">
    <source>
        <dbReference type="Proteomes" id="UP000541444"/>
    </source>
</evidence>